<comment type="caution">
    <text evidence="4">The sequence shown here is derived from an EMBL/GenBank/DDBJ whole genome shotgun (WGS) entry which is preliminary data.</text>
</comment>
<evidence type="ECO:0000256" key="1">
    <source>
        <dbReference type="ARBA" id="ARBA00010792"/>
    </source>
</evidence>
<dbReference type="EMBL" id="JABWCS010000184">
    <property type="protein sequence ID" value="NUU59340.1"/>
    <property type="molecule type" value="Genomic_DNA"/>
</dbReference>
<dbReference type="PANTHER" id="PTHR42709">
    <property type="entry name" value="ALKALINE PHOSPHATASE LIKE PROTEIN"/>
    <property type="match status" value="1"/>
</dbReference>
<protein>
    <submittedName>
        <fullName evidence="4">DedA family protein</fullName>
    </submittedName>
</protein>
<feature type="transmembrane region" description="Helical" evidence="2">
    <location>
        <begin position="135"/>
        <end position="157"/>
    </location>
</feature>
<feature type="transmembrane region" description="Helical" evidence="2">
    <location>
        <begin position="12"/>
        <end position="29"/>
    </location>
</feature>
<proteinExistence type="inferred from homology"/>
<evidence type="ECO:0000256" key="2">
    <source>
        <dbReference type="SAM" id="Phobius"/>
    </source>
</evidence>
<comment type="similarity">
    <text evidence="1">Belongs to the DedA family.</text>
</comment>
<feature type="transmembrane region" description="Helical" evidence="2">
    <location>
        <begin position="99"/>
        <end position="115"/>
    </location>
</feature>
<evidence type="ECO:0000313" key="5">
    <source>
        <dbReference type="Proteomes" id="UP000564806"/>
    </source>
</evidence>
<name>A0A850EHJ3_9BACL</name>
<dbReference type="AlphaFoldDB" id="A0A850EHJ3"/>
<reference evidence="4" key="1">
    <citation type="submission" date="2020-06" db="EMBL/GenBank/DDBJ databases">
        <title>Paenibacillus sp. nov., isolated from soil.</title>
        <authorList>
            <person name="Seo Y.L."/>
        </authorList>
    </citation>
    <scope>NUCLEOTIDE SEQUENCE [LARGE SCALE GENOMIC DNA]</scope>
    <source>
        <strain evidence="4">JW14</strain>
    </source>
</reference>
<keyword evidence="2" id="KW-0812">Transmembrane</keyword>
<keyword evidence="5" id="KW-1185">Reference proteome</keyword>
<organism evidence="4 5">
    <name type="scientific">Paenibacillus agri</name>
    <dbReference type="NCBI Taxonomy" id="2744309"/>
    <lineage>
        <taxon>Bacteria</taxon>
        <taxon>Bacillati</taxon>
        <taxon>Bacillota</taxon>
        <taxon>Bacilli</taxon>
        <taxon>Bacillales</taxon>
        <taxon>Paenibacillaceae</taxon>
        <taxon>Paenibacillus</taxon>
    </lineage>
</organism>
<dbReference type="Proteomes" id="UP000564806">
    <property type="component" value="Unassembled WGS sequence"/>
</dbReference>
<dbReference type="Pfam" id="PF09335">
    <property type="entry name" value="VTT_dom"/>
    <property type="match status" value="1"/>
</dbReference>
<dbReference type="RefSeq" id="WP_175370031.1">
    <property type="nucleotide sequence ID" value="NZ_JABWCS010000184.1"/>
</dbReference>
<dbReference type="PANTHER" id="PTHR42709:SF9">
    <property type="entry name" value="ALKALINE PHOSPHATASE LIKE PROTEIN"/>
    <property type="match status" value="1"/>
</dbReference>
<sequence length="166" mass="18452">MAWIMDMITQYGYFAIFALLALGIIGIPVPDEILMLFVGYLCSVMVLDFSISVLVCFIGAVTGMLTSYTLGKKLGQPLVDKHGKWIGLTTKRFEIVKRWFAKFGLWTILLGYFVPGLRHATSYISGISAMPFRKYFLTASLGSLVWVLVFTSIGYYMGANISFAGL</sequence>
<gene>
    <name evidence="4" type="ORF">HPT30_03105</name>
</gene>
<accession>A0A850EHJ3</accession>
<dbReference type="GO" id="GO:0005886">
    <property type="term" value="C:plasma membrane"/>
    <property type="evidence" value="ECO:0007669"/>
    <property type="project" value="TreeGrafter"/>
</dbReference>
<evidence type="ECO:0000313" key="4">
    <source>
        <dbReference type="EMBL" id="NUU59340.1"/>
    </source>
</evidence>
<dbReference type="InterPro" id="IPR032816">
    <property type="entry name" value="VTT_dom"/>
</dbReference>
<dbReference type="InterPro" id="IPR051311">
    <property type="entry name" value="DedA_domain"/>
</dbReference>
<evidence type="ECO:0000259" key="3">
    <source>
        <dbReference type="Pfam" id="PF09335"/>
    </source>
</evidence>
<keyword evidence="2" id="KW-0472">Membrane</keyword>
<feature type="transmembrane region" description="Helical" evidence="2">
    <location>
        <begin position="35"/>
        <end position="65"/>
    </location>
</feature>
<keyword evidence="2" id="KW-1133">Transmembrane helix</keyword>
<feature type="domain" description="VTT" evidence="3">
    <location>
        <begin position="29"/>
        <end position="155"/>
    </location>
</feature>